<dbReference type="STRING" id="1416801.SAMN05192553_11418"/>
<evidence type="ECO:0000313" key="2">
    <source>
        <dbReference type="Proteomes" id="UP000199403"/>
    </source>
</evidence>
<gene>
    <name evidence="1" type="ORF">SAMN05192553_11418</name>
</gene>
<name>A0A1H7BRX8_9BACT</name>
<dbReference type="InterPro" id="IPR011044">
    <property type="entry name" value="Quino_amine_DH_bsu"/>
</dbReference>
<reference evidence="2" key="1">
    <citation type="submission" date="2016-10" db="EMBL/GenBank/DDBJ databases">
        <authorList>
            <person name="Varghese N."/>
            <person name="Submissions S."/>
        </authorList>
    </citation>
    <scope>NUCLEOTIDE SEQUENCE [LARGE SCALE GENOMIC DNA]</scope>
    <source>
        <strain evidence="2">IBRC-M 10761</strain>
    </source>
</reference>
<sequence length="352" mass="40429">MLSVTGIFLGTGIILPSCEVENKGENFKDYFANAEVIELTGNRIRLQENGKPLSYMFNMTFFDSLILVNEFPDRDYTYKLIDLRDQSVRPFGKKGEGPNELLSDAFYFSVDHPNNRLFLTDNVHYYIYDVFDLKNGSDEPKEKFTMDQREKRFMGSTVHVNGYIVGSMLHKRFCAYQISNQELIEGEAYKGGPSMAMANQSFYMNHPTKNMAVYGMSKVPEFGILTIKKDTIEVNKFSWGETSLEVSHTKETMAVVGNEELRYEYTSVAVTEEFIYFLYSGKKIDRSSRKSMMNSGLSNEVYVLDWEGKPIRKYNLDQPTRSIAVDSKNKILYTASFEEDPTLVAYNLTDPK</sequence>
<dbReference type="Pfam" id="PF15869">
    <property type="entry name" value="TolB_like"/>
    <property type="match status" value="1"/>
</dbReference>
<dbReference type="SUPFAM" id="SSF50969">
    <property type="entry name" value="YVTN repeat-like/Quinoprotein amine dehydrogenase"/>
    <property type="match status" value="2"/>
</dbReference>
<protein>
    <submittedName>
        <fullName evidence="1">TolB-like 6-blade propeller-like</fullName>
    </submittedName>
</protein>
<accession>A0A1H7BRX8</accession>
<dbReference type="Proteomes" id="UP000199403">
    <property type="component" value="Unassembled WGS sequence"/>
</dbReference>
<organism evidence="1 2">
    <name type="scientific">Cyclobacterium xiamenense</name>
    <dbReference type="NCBI Taxonomy" id="1297121"/>
    <lineage>
        <taxon>Bacteria</taxon>
        <taxon>Pseudomonadati</taxon>
        <taxon>Bacteroidota</taxon>
        <taxon>Cytophagia</taxon>
        <taxon>Cytophagales</taxon>
        <taxon>Cyclobacteriaceae</taxon>
        <taxon>Cyclobacterium</taxon>
    </lineage>
</organism>
<dbReference type="EMBL" id="FNZH01000014">
    <property type="protein sequence ID" value="SEJ79784.1"/>
    <property type="molecule type" value="Genomic_DNA"/>
</dbReference>
<keyword evidence="2" id="KW-1185">Reference proteome</keyword>
<proteinExistence type="predicted"/>
<dbReference type="AlphaFoldDB" id="A0A1H7BRX8"/>
<evidence type="ECO:0000313" key="1">
    <source>
        <dbReference type="EMBL" id="SEJ79784.1"/>
    </source>
</evidence>